<feature type="region of interest" description="Disordered" evidence="2">
    <location>
        <begin position="88"/>
        <end position="165"/>
    </location>
</feature>
<comment type="similarity">
    <text evidence="1">Belongs to the PIH1 family.</text>
</comment>
<name>A0A6T8M176_HEMAN</name>
<accession>A0A6T8M176</accession>
<evidence type="ECO:0000256" key="2">
    <source>
        <dbReference type="SAM" id="MobiDB-lite"/>
    </source>
</evidence>
<dbReference type="EMBL" id="HBFK01023347">
    <property type="protein sequence ID" value="CAD8747932.1"/>
    <property type="molecule type" value="Transcribed_RNA"/>
</dbReference>
<proteinExistence type="inferred from homology"/>
<feature type="compositionally biased region" description="Basic and acidic residues" evidence="2">
    <location>
        <begin position="89"/>
        <end position="99"/>
    </location>
</feature>
<evidence type="ECO:0000313" key="5">
    <source>
        <dbReference type="EMBL" id="CAD8747932.1"/>
    </source>
</evidence>
<organism evidence="4">
    <name type="scientific">Hemiselmis andersenii</name>
    <name type="common">Cryptophyte alga</name>
    <dbReference type="NCBI Taxonomy" id="464988"/>
    <lineage>
        <taxon>Eukaryota</taxon>
        <taxon>Cryptophyceae</taxon>
        <taxon>Cryptomonadales</taxon>
        <taxon>Hemiselmidaceae</taxon>
        <taxon>Hemiselmis</taxon>
    </lineage>
</organism>
<dbReference type="EMBL" id="HBFK01023346">
    <property type="protein sequence ID" value="CAD8747931.1"/>
    <property type="molecule type" value="Transcribed_RNA"/>
</dbReference>
<evidence type="ECO:0000313" key="4">
    <source>
        <dbReference type="EMBL" id="CAD8747931.1"/>
    </source>
</evidence>
<feature type="compositionally biased region" description="Basic and acidic residues" evidence="2">
    <location>
        <begin position="122"/>
        <end position="147"/>
    </location>
</feature>
<feature type="region of interest" description="Disordered" evidence="2">
    <location>
        <begin position="1"/>
        <end position="69"/>
    </location>
</feature>
<dbReference type="InterPro" id="IPR041442">
    <property type="entry name" value="PIH1D1/2/3_CS-like"/>
</dbReference>
<protein>
    <recommendedName>
        <fullName evidence="3">PIH1D1/2/3 CS-like domain-containing protein</fullName>
    </recommendedName>
</protein>
<dbReference type="AlphaFoldDB" id="A0A6T8M176"/>
<evidence type="ECO:0000256" key="1">
    <source>
        <dbReference type="ARBA" id="ARBA00008511"/>
    </source>
</evidence>
<sequence>MAEMDGIFTGELMDDGEIREVSTRKSDGKKKEVVKKGFLQNTEGRLYENDDGSHGSNEQSGPKYDPVEAQLAHLPEGLRKKCAVVDTTKMSKEESRDAMEQYANTGRVTSGPAAPGGPARQPSEKETKDFEDMLKKAQIKSAEEHAAKQKSAYNDADEPSFALKLGGKKGSKLTELEHECSEVTHPKLGGEAYSLSVSMPEEVEDMSMVDVEVSALKVEVEVTGTKLALNLAWPKEVDADAAKAKFSKKKRTLTILAPLK</sequence>
<feature type="domain" description="PIH1D1/2/3 CS-like" evidence="3">
    <location>
        <begin position="192"/>
        <end position="259"/>
    </location>
</feature>
<dbReference type="Pfam" id="PF18201">
    <property type="entry name" value="PIH1_CS"/>
    <property type="match status" value="1"/>
</dbReference>
<feature type="compositionally biased region" description="Basic and acidic residues" evidence="2">
    <location>
        <begin position="16"/>
        <end position="35"/>
    </location>
</feature>
<gene>
    <name evidence="4" type="ORF">HAND1043_LOCUS14428</name>
    <name evidence="5" type="ORF">HAND1043_LOCUS14429</name>
</gene>
<evidence type="ECO:0000259" key="3">
    <source>
        <dbReference type="Pfam" id="PF18201"/>
    </source>
</evidence>
<reference evidence="4" key="1">
    <citation type="submission" date="2021-01" db="EMBL/GenBank/DDBJ databases">
        <authorList>
            <person name="Corre E."/>
            <person name="Pelletier E."/>
            <person name="Niang G."/>
            <person name="Scheremetjew M."/>
            <person name="Finn R."/>
            <person name="Kale V."/>
            <person name="Holt S."/>
            <person name="Cochrane G."/>
            <person name="Meng A."/>
            <person name="Brown T."/>
            <person name="Cohen L."/>
        </authorList>
    </citation>
    <scope>NUCLEOTIDE SEQUENCE</scope>
    <source>
        <strain evidence="4">CCMP441</strain>
    </source>
</reference>